<reference evidence="2" key="1">
    <citation type="submission" date="2021-02" db="EMBL/GenBank/DDBJ databases">
        <authorList>
            <person name="Nowell W R."/>
        </authorList>
    </citation>
    <scope>NUCLEOTIDE SEQUENCE</scope>
</reference>
<proteinExistence type="predicted"/>
<protein>
    <submittedName>
        <fullName evidence="2">Uncharacterized protein</fullName>
    </submittedName>
</protein>
<sequence>MKERMEKLTNDTEVRLDDMAADTEDIKSKGKEMAEKLTRIQTDMTKLQADVSESIEKTELVQHEILKSIAALGDQFKASFVLPSNTSRPQSAMNEEVSVEDTRKNPNLFSPVSQPPHGSPTAQRYHISLGQTQTIVIPAPSSLPIYSGTPSEKPLPFLLRLRDYTVTVYGWNEEQLLNGMSQFLQGTALEWFLQLRAQQKIPDE</sequence>
<dbReference type="Proteomes" id="UP000677228">
    <property type="component" value="Unassembled WGS sequence"/>
</dbReference>
<comment type="caution">
    <text evidence="2">The sequence shown here is derived from an EMBL/GenBank/DDBJ whole genome shotgun (WGS) entry which is preliminary data.</text>
</comment>
<evidence type="ECO:0000313" key="2">
    <source>
        <dbReference type="EMBL" id="CAF4148910.1"/>
    </source>
</evidence>
<organism evidence="2 3">
    <name type="scientific">Didymodactylos carnosus</name>
    <dbReference type="NCBI Taxonomy" id="1234261"/>
    <lineage>
        <taxon>Eukaryota</taxon>
        <taxon>Metazoa</taxon>
        <taxon>Spiralia</taxon>
        <taxon>Gnathifera</taxon>
        <taxon>Rotifera</taxon>
        <taxon>Eurotatoria</taxon>
        <taxon>Bdelloidea</taxon>
        <taxon>Philodinida</taxon>
        <taxon>Philodinidae</taxon>
        <taxon>Didymodactylos</taxon>
    </lineage>
</organism>
<evidence type="ECO:0000313" key="3">
    <source>
        <dbReference type="Proteomes" id="UP000682733"/>
    </source>
</evidence>
<evidence type="ECO:0000313" key="1">
    <source>
        <dbReference type="EMBL" id="CAF1337578.1"/>
    </source>
</evidence>
<name>A0A8S2RFY3_9BILA</name>
<dbReference type="EMBL" id="CAJOBA010043408">
    <property type="protein sequence ID" value="CAF4148910.1"/>
    <property type="molecule type" value="Genomic_DNA"/>
</dbReference>
<dbReference type="Proteomes" id="UP000682733">
    <property type="component" value="Unassembled WGS sequence"/>
</dbReference>
<accession>A0A8S2RFY3</accession>
<dbReference type="AlphaFoldDB" id="A0A8S2RFY3"/>
<gene>
    <name evidence="1" type="ORF">OVA965_LOCUS30187</name>
    <name evidence="2" type="ORF">TMI583_LOCUS30985</name>
</gene>
<dbReference type="EMBL" id="CAJNOK010021777">
    <property type="protein sequence ID" value="CAF1337578.1"/>
    <property type="molecule type" value="Genomic_DNA"/>
</dbReference>